<protein>
    <submittedName>
        <fullName evidence="1">Uncharacterized protein</fullName>
    </submittedName>
</protein>
<comment type="caution">
    <text evidence="1">The sequence shown here is derived from an EMBL/GenBank/DDBJ whole genome shotgun (WGS) entry which is preliminary data.</text>
</comment>
<reference evidence="1" key="2">
    <citation type="journal article" date="2023" name="Science">
        <title>Genomic signatures of disease resistance in endangered staghorn corals.</title>
        <authorList>
            <person name="Vollmer S.V."/>
            <person name="Selwyn J.D."/>
            <person name="Despard B.A."/>
            <person name="Roesel C.L."/>
        </authorList>
    </citation>
    <scope>NUCLEOTIDE SEQUENCE</scope>
    <source>
        <strain evidence="1">K2</strain>
    </source>
</reference>
<organism evidence="1 2">
    <name type="scientific">Acropora cervicornis</name>
    <name type="common">Staghorn coral</name>
    <dbReference type="NCBI Taxonomy" id="6130"/>
    <lineage>
        <taxon>Eukaryota</taxon>
        <taxon>Metazoa</taxon>
        <taxon>Cnidaria</taxon>
        <taxon>Anthozoa</taxon>
        <taxon>Hexacorallia</taxon>
        <taxon>Scleractinia</taxon>
        <taxon>Astrocoeniina</taxon>
        <taxon>Acroporidae</taxon>
        <taxon>Acropora</taxon>
    </lineage>
</organism>
<gene>
    <name evidence="1" type="ORF">P5673_008971</name>
</gene>
<dbReference type="AlphaFoldDB" id="A0AAD9VAD8"/>
<dbReference type="Proteomes" id="UP001249851">
    <property type="component" value="Unassembled WGS sequence"/>
</dbReference>
<sequence length="75" mass="8405">MTIKQGRDSPLRSVQRVTILQNNDFSSPPLSPPIAMPGVFRFTISTHKYNATDKFNTIPILIKTPSEIHHCPGNM</sequence>
<name>A0AAD9VAD8_ACRCE</name>
<proteinExistence type="predicted"/>
<accession>A0AAD9VAD8</accession>
<reference evidence="1" key="1">
    <citation type="journal article" date="2023" name="G3 (Bethesda)">
        <title>Whole genome assembly and annotation of the endangered Caribbean coral Acropora cervicornis.</title>
        <authorList>
            <person name="Selwyn J.D."/>
            <person name="Vollmer S.V."/>
        </authorList>
    </citation>
    <scope>NUCLEOTIDE SEQUENCE</scope>
    <source>
        <strain evidence="1">K2</strain>
    </source>
</reference>
<evidence type="ECO:0000313" key="2">
    <source>
        <dbReference type="Proteomes" id="UP001249851"/>
    </source>
</evidence>
<evidence type="ECO:0000313" key="1">
    <source>
        <dbReference type="EMBL" id="KAK2567166.1"/>
    </source>
</evidence>
<dbReference type="EMBL" id="JARQWQ010000015">
    <property type="protein sequence ID" value="KAK2567166.1"/>
    <property type="molecule type" value="Genomic_DNA"/>
</dbReference>
<keyword evidence="2" id="KW-1185">Reference proteome</keyword>